<dbReference type="SMART" id="SM00906">
    <property type="entry name" value="Fungal_trans"/>
    <property type="match status" value="1"/>
</dbReference>
<dbReference type="InterPro" id="IPR001138">
    <property type="entry name" value="Zn2Cys6_DnaBD"/>
</dbReference>
<keyword evidence="8" id="KW-0175">Coiled coil</keyword>
<dbReference type="GO" id="GO:0005634">
    <property type="term" value="C:nucleus"/>
    <property type="evidence" value="ECO:0007669"/>
    <property type="project" value="UniProtKB-SubCell"/>
</dbReference>
<dbReference type="PROSITE" id="PS50048">
    <property type="entry name" value="ZN2_CY6_FUNGAL_2"/>
    <property type="match status" value="1"/>
</dbReference>
<evidence type="ECO:0000256" key="6">
    <source>
        <dbReference type="ARBA" id="ARBA00023163"/>
    </source>
</evidence>
<dbReference type="InterPro" id="IPR036864">
    <property type="entry name" value="Zn2-C6_fun-type_DNA-bd_sf"/>
</dbReference>
<dbReference type="OrthoDB" id="5319458at2759"/>
<dbReference type="GO" id="GO:0008270">
    <property type="term" value="F:zinc ion binding"/>
    <property type="evidence" value="ECO:0007669"/>
    <property type="project" value="InterPro"/>
</dbReference>
<dbReference type="InterPro" id="IPR052202">
    <property type="entry name" value="Yeast_MetPath_Reg"/>
</dbReference>
<name>A0A6G1IWB5_9PLEO</name>
<dbReference type="GO" id="GO:0043565">
    <property type="term" value="F:sequence-specific DNA binding"/>
    <property type="evidence" value="ECO:0007669"/>
    <property type="project" value="TreeGrafter"/>
</dbReference>
<organism evidence="11 12">
    <name type="scientific">Lentithecium fluviatile CBS 122367</name>
    <dbReference type="NCBI Taxonomy" id="1168545"/>
    <lineage>
        <taxon>Eukaryota</taxon>
        <taxon>Fungi</taxon>
        <taxon>Dikarya</taxon>
        <taxon>Ascomycota</taxon>
        <taxon>Pezizomycotina</taxon>
        <taxon>Dothideomycetes</taxon>
        <taxon>Pleosporomycetidae</taxon>
        <taxon>Pleosporales</taxon>
        <taxon>Massarineae</taxon>
        <taxon>Lentitheciaceae</taxon>
        <taxon>Lentithecium</taxon>
    </lineage>
</organism>
<evidence type="ECO:0000313" key="11">
    <source>
        <dbReference type="EMBL" id="KAF2682270.1"/>
    </source>
</evidence>
<dbReference type="EMBL" id="MU005588">
    <property type="protein sequence ID" value="KAF2682270.1"/>
    <property type="molecule type" value="Genomic_DNA"/>
</dbReference>
<dbReference type="AlphaFoldDB" id="A0A6G1IWB5"/>
<evidence type="ECO:0000256" key="4">
    <source>
        <dbReference type="ARBA" id="ARBA00023015"/>
    </source>
</evidence>
<dbReference type="Pfam" id="PF04082">
    <property type="entry name" value="Fungal_trans"/>
    <property type="match status" value="1"/>
</dbReference>
<keyword evidence="3" id="KW-0862">Zinc</keyword>
<evidence type="ECO:0000256" key="9">
    <source>
        <dbReference type="SAM" id="MobiDB-lite"/>
    </source>
</evidence>
<dbReference type="PANTHER" id="PTHR47782">
    <property type="entry name" value="ZN(II)2CYS6 TRANSCRIPTION FACTOR (EUROFUNG)-RELATED"/>
    <property type="match status" value="1"/>
</dbReference>
<keyword evidence="6" id="KW-0804">Transcription</keyword>
<dbReference type="Pfam" id="PF00172">
    <property type="entry name" value="Zn_clus"/>
    <property type="match status" value="1"/>
</dbReference>
<accession>A0A6G1IWB5</accession>
<keyword evidence="5" id="KW-0238">DNA-binding</keyword>
<feature type="region of interest" description="Disordered" evidence="9">
    <location>
        <begin position="652"/>
        <end position="781"/>
    </location>
</feature>
<feature type="compositionally biased region" description="Polar residues" evidence="9">
    <location>
        <begin position="739"/>
        <end position="762"/>
    </location>
</feature>
<evidence type="ECO:0000256" key="5">
    <source>
        <dbReference type="ARBA" id="ARBA00023125"/>
    </source>
</evidence>
<evidence type="ECO:0000256" key="2">
    <source>
        <dbReference type="ARBA" id="ARBA00022723"/>
    </source>
</evidence>
<dbReference type="Proteomes" id="UP000799291">
    <property type="component" value="Unassembled WGS sequence"/>
</dbReference>
<dbReference type="PANTHER" id="PTHR47782:SF2">
    <property type="entry name" value="TRANSCRIPTION FACTOR, PUTATIVE (AFU_ORTHOLOGUE AFUA_4G12570)-RELATED"/>
    <property type="match status" value="1"/>
</dbReference>
<evidence type="ECO:0000256" key="7">
    <source>
        <dbReference type="ARBA" id="ARBA00023242"/>
    </source>
</evidence>
<dbReference type="CDD" id="cd12148">
    <property type="entry name" value="fungal_TF_MHR"/>
    <property type="match status" value="1"/>
</dbReference>
<feature type="coiled-coil region" evidence="8">
    <location>
        <begin position="62"/>
        <end position="89"/>
    </location>
</feature>
<proteinExistence type="predicted"/>
<feature type="region of interest" description="Disordered" evidence="9">
    <location>
        <begin position="529"/>
        <end position="550"/>
    </location>
</feature>
<evidence type="ECO:0000256" key="8">
    <source>
        <dbReference type="SAM" id="Coils"/>
    </source>
</evidence>
<sequence>MVLETPLLRVSRPVAACQKCRAAKIKCDGKLPACTACEKSNRASECSSTNDQFARGKERSYVATLEAKVERLEKKIAEARARRKSSSVLMHDAETATPRRTSVETVKPINKRAARRKEASDIDELVSDFGLLAVNATARDFYGFTTEMSYARLILSASTKEPMPAGLTKALPPRFAATPLIQQYVNNIFTLLPIFEEATLYSCVDAVYHMDNTVAKPFDHWVVRMVLAIACLSQSEQRGDTSYSDAVGHANAALEHAEKVLHPGFISSIQALILLMLYATMDPHHFDSWTLIGAASRAMVDLGIHQDPSRSTPISRTKLELRRRVYWCVYSLDRSTSLVQTRAFSFSDDSAHVHLPFHTQSSSRHSSPQSQVFLQSFDSALDLFRIRQIQSEWYMDLFQSGRDPWQDPYPYIWTMYNRMTEWFQEMPQNTLPALKSFAELELLYSYVYILSPSPRIPHIQEYAQRLIFEHCIAYATNLLAQISKLSNTTKPIVTFYDAMRAYMTGRQFVDVLSRNLDVMLDPIPPAPLAPSAPEANSEDPLAPPAPVSAPPFPVPLMPDGQVIPLDPTTRAINAINDFTTILSRFGLRFGFTHWRDRFQRESGAVLTQLYHRSSLSPHTSPPTRELPYTTSTQPYHVQQWTPIPATSPSQLSYTHGLPTTPPIAYPPQPNAFSSSPYNDNSFVPPPPASTTEWTTPSPQPMPDMPQPSGGRVRQALIYGPGIPGQQQAVSPGSGGQVQYPDQGTQGSVQYSDQGHAQTQVQFADQEHSQGQTQGQGQGNWG</sequence>
<gene>
    <name evidence="11" type="ORF">K458DRAFT_307628</name>
</gene>
<dbReference type="GO" id="GO:0000981">
    <property type="term" value="F:DNA-binding transcription factor activity, RNA polymerase II-specific"/>
    <property type="evidence" value="ECO:0007669"/>
    <property type="project" value="InterPro"/>
</dbReference>
<dbReference type="SMART" id="SM00066">
    <property type="entry name" value="GAL4"/>
    <property type="match status" value="1"/>
</dbReference>
<protein>
    <recommendedName>
        <fullName evidence="10">Zn(2)-C6 fungal-type domain-containing protein</fullName>
    </recommendedName>
</protein>
<feature type="compositionally biased region" description="Pro residues" evidence="9">
    <location>
        <begin position="541"/>
        <end position="550"/>
    </location>
</feature>
<feature type="domain" description="Zn(2)-C6 fungal-type" evidence="10">
    <location>
        <begin position="16"/>
        <end position="48"/>
    </location>
</feature>
<keyword evidence="4" id="KW-0805">Transcription regulation</keyword>
<dbReference type="GO" id="GO:0045944">
    <property type="term" value="P:positive regulation of transcription by RNA polymerase II"/>
    <property type="evidence" value="ECO:0007669"/>
    <property type="project" value="TreeGrafter"/>
</dbReference>
<keyword evidence="2" id="KW-0479">Metal-binding</keyword>
<feature type="compositionally biased region" description="Polar residues" evidence="9">
    <location>
        <begin position="670"/>
        <end position="681"/>
    </location>
</feature>
<dbReference type="GO" id="GO:0006351">
    <property type="term" value="P:DNA-templated transcription"/>
    <property type="evidence" value="ECO:0007669"/>
    <property type="project" value="InterPro"/>
</dbReference>
<feature type="compositionally biased region" description="Pro residues" evidence="9">
    <location>
        <begin position="659"/>
        <end position="669"/>
    </location>
</feature>
<dbReference type="Gene3D" id="4.10.240.10">
    <property type="entry name" value="Zn(2)-C6 fungal-type DNA-binding domain"/>
    <property type="match status" value="1"/>
</dbReference>
<comment type="subcellular location">
    <subcellularLocation>
        <location evidence="1">Nucleus</location>
    </subcellularLocation>
</comment>
<evidence type="ECO:0000256" key="1">
    <source>
        <dbReference type="ARBA" id="ARBA00004123"/>
    </source>
</evidence>
<dbReference type="CDD" id="cd00067">
    <property type="entry name" value="GAL4"/>
    <property type="match status" value="1"/>
</dbReference>
<keyword evidence="12" id="KW-1185">Reference proteome</keyword>
<dbReference type="InterPro" id="IPR007219">
    <property type="entry name" value="XnlR_reg_dom"/>
</dbReference>
<reference evidence="11" key="1">
    <citation type="journal article" date="2020" name="Stud. Mycol.">
        <title>101 Dothideomycetes genomes: a test case for predicting lifestyles and emergence of pathogens.</title>
        <authorList>
            <person name="Haridas S."/>
            <person name="Albert R."/>
            <person name="Binder M."/>
            <person name="Bloem J."/>
            <person name="Labutti K."/>
            <person name="Salamov A."/>
            <person name="Andreopoulos B."/>
            <person name="Baker S."/>
            <person name="Barry K."/>
            <person name="Bills G."/>
            <person name="Bluhm B."/>
            <person name="Cannon C."/>
            <person name="Castanera R."/>
            <person name="Culley D."/>
            <person name="Daum C."/>
            <person name="Ezra D."/>
            <person name="Gonzalez J."/>
            <person name="Henrissat B."/>
            <person name="Kuo A."/>
            <person name="Liang C."/>
            <person name="Lipzen A."/>
            <person name="Lutzoni F."/>
            <person name="Magnuson J."/>
            <person name="Mondo S."/>
            <person name="Nolan M."/>
            <person name="Ohm R."/>
            <person name="Pangilinan J."/>
            <person name="Park H.-J."/>
            <person name="Ramirez L."/>
            <person name="Alfaro M."/>
            <person name="Sun H."/>
            <person name="Tritt A."/>
            <person name="Yoshinaga Y."/>
            <person name="Zwiers L.-H."/>
            <person name="Turgeon B."/>
            <person name="Goodwin S."/>
            <person name="Spatafora J."/>
            <person name="Crous P."/>
            <person name="Grigoriev I."/>
        </authorList>
    </citation>
    <scope>NUCLEOTIDE SEQUENCE</scope>
    <source>
        <strain evidence="11">CBS 122367</strain>
    </source>
</reference>
<dbReference type="SUPFAM" id="SSF57701">
    <property type="entry name" value="Zn2/Cys6 DNA-binding domain"/>
    <property type="match status" value="1"/>
</dbReference>
<evidence type="ECO:0000313" key="12">
    <source>
        <dbReference type="Proteomes" id="UP000799291"/>
    </source>
</evidence>
<keyword evidence="7" id="KW-0539">Nucleus</keyword>
<evidence type="ECO:0000259" key="10">
    <source>
        <dbReference type="PROSITE" id="PS50048"/>
    </source>
</evidence>
<dbReference type="PROSITE" id="PS00463">
    <property type="entry name" value="ZN2_CY6_FUNGAL_1"/>
    <property type="match status" value="1"/>
</dbReference>
<evidence type="ECO:0000256" key="3">
    <source>
        <dbReference type="ARBA" id="ARBA00022833"/>
    </source>
</evidence>